<protein>
    <recommendedName>
        <fullName evidence="5">Fucose-specific lectin</fullName>
    </recommendedName>
</protein>
<feature type="region of interest" description="Disordered" evidence="1">
    <location>
        <begin position="28"/>
        <end position="73"/>
    </location>
</feature>
<name>A0ABR1UAK8_9PEZI</name>
<organism evidence="3 4">
    <name type="scientific">Apiospora rasikravindrae</name>
    <dbReference type="NCBI Taxonomy" id="990691"/>
    <lineage>
        <taxon>Eukaryota</taxon>
        <taxon>Fungi</taxon>
        <taxon>Dikarya</taxon>
        <taxon>Ascomycota</taxon>
        <taxon>Pezizomycotina</taxon>
        <taxon>Sordariomycetes</taxon>
        <taxon>Xylariomycetidae</taxon>
        <taxon>Amphisphaeriales</taxon>
        <taxon>Apiosporaceae</taxon>
        <taxon>Apiospora</taxon>
    </lineage>
</organism>
<gene>
    <name evidence="3" type="ORF">PG993_000327</name>
</gene>
<evidence type="ECO:0008006" key="5">
    <source>
        <dbReference type="Google" id="ProtNLM"/>
    </source>
</evidence>
<dbReference type="SUPFAM" id="SSF89372">
    <property type="entry name" value="Fucose-specific lectin"/>
    <property type="match status" value="1"/>
</dbReference>
<evidence type="ECO:0000256" key="1">
    <source>
        <dbReference type="SAM" id="MobiDB-lite"/>
    </source>
</evidence>
<feature type="compositionally biased region" description="Polar residues" evidence="1">
    <location>
        <begin position="130"/>
        <end position="155"/>
    </location>
</feature>
<keyword evidence="4" id="KW-1185">Reference proteome</keyword>
<reference evidence="3 4" key="1">
    <citation type="submission" date="2023-01" db="EMBL/GenBank/DDBJ databases">
        <title>Analysis of 21 Apiospora genomes using comparative genomics revels a genus with tremendous synthesis potential of carbohydrate active enzymes and secondary metabolites.</title>
        <authorList>
            <person name="Sorensen T."/>
        </authorList>
    </citation>
    <scope>NUCLEOTIDE SEQUENCE [LARGE SCALE GENOMIC DNA]</scope>
    <source>
        <strain evidence="3 4">CBS 33761</strain>
    </source>
</reference>
<evidence type="ECO:0000313" key="3">
    <source>
        <dbReference type="EMBL" id="KAK8055100.1"/>
    </source>
</evidence>
<feature type="compositionally biased region" description="Low complexity" evidence="1">
    <location>
        <begin position="105"/>
        <end position="114"/>
    </location>
</feature>
<comment type="caution">
    <text evidence="3">The sequence shown here is derived from an EMBL/GenBank/DDBJ whole genome shotgun (WGS) entry which is preliminary data.</text>
</comment>
<keyword evidence="2" id="KW-0812">Transmembrane</keyword>
<keyword evidence="2" id="KW-1133">Transmembrane helix</keyword>
<dbReference type="EMBL" id="JAQQWK010000001">
    <property type="protein sequence ID" value="KAK8055100.1"/>
    <property type="molecule type" value="Genomic_DNA"/>
</dbReference>
<feature type="transmembrane region" description="Helical" evidence="2">
    <location>
        <begin position="228"/>
        <end position="250"/>
    </location>
</feature>
<feature type="region of interest" description="Disordered" evidence="1">
    <location>
        <begin position="105"/>
        <end position="155"/>
    </location>
</feature>
<dbReference type="Gene3D" id="2.120.10.70">
    <property type="entry name" value="Fucose-specific lectin"/>
    <property type="match status" value="1"/>
</dbReference>
<accession>A0ABR1UAK8</accession>
<evidence type="ECO:0000313" key="4">
    <source>
        <dbReference type="Proteomes" id="UP001444661"/>
    </source>
</evidence>
<keyword evidence="2" id="KW-0472">Membrane</keyword>
<evidence type="ECO:0000256" key="2">
    <source>
        <dbReference type="SAM" id="Phobius"/>
    </source>
</evidence>
<proteinExistence type="predicted"/>
<sequence length="634" mass="69581">MSSSREDDPLFDTNKYYFPLGTLRTAPVQSGLEVPPQRDENAASPGLQLVPEEQKHSHQDLPGLYGTRSTLQPPPVLLSTGQAVHVDEYASQGLQAIDQHYQQQYQQSQQQQQQFHPSVDNAGAQGCQWPLSSQSQHQPSAQWSAVPSSGQGAWGFQNQQHNYQAASSGDESLPEAVAMQAGTHPGLHPVYYTKPAPSMTGSSEMWLNKHKATAMVTPKTPKWRRRPWLLWVGGVIALLIVVGAVVGGILGSRISSQESQAAVKPSSSALLSPVGGPSEDSILPPKSLRMHSKLAATAWRDTTHTNYTLRLFYQGPDDVLRFVENTSQDKNWTGAVALDTLDYAPMKNGAIAAGVYLSSNVWNWELMYLDSNSIIRCQKFDLEGKKIGTKGARGSMNDYPIQVGPDSKIAVYFPYVLSQDADDKLRYTRMLGQNSANLSAPWWVNETSMNAVGVKNTPVVMLPLAQKYIDPAGFIYRDAQSGRLAAGTNDNIKNGGDIRSDNLPWNQGAKTLGELPAIPEGSPLAGFTVGRAYDASKMNTYILYVDDKDTVQVVWQDDDKTGWQGPRTYEALGEAEPGTDIACATQGSWDQSGIDVSKEQNLNRCFFQEKGTGRLKEVWFDGKDWKKVGYVPLP</sequence>
<dbReference type="Proteomes" id="UP001444661">
    <property type="component" value="Unassembled WGS sequence"/>
</dbReference>